<evidence type="ECO:0000256" key="3">
    <source>
        <dbReference type="ARBA" id="ARBA00022475"/>
    </source>
</evidence>
<dbReference type="Pfam" id="PF09815">
    <property type="entry name" value="XK-related"/>
    <property type="match status" value="1"/>
</dbReference>
<accession>A0A9N7VAV7</accession>
<dbReference type="Proteomes" id="UP001153269">
    <property type="component" value="Unassembled WGS sequence"/>
</dbReference>
<evidence type="ECO:0000256" key="6">
    <source>
        <dbReference type="ARBA" id="ARBA00023136"/>
    </source>
</evidence>
<evidence type="ECO:0000313" key="9">
    <source>
        <dbReference type="Proteomes" id="UP001153269"/>
    </source>
</evidence>
<feature type="transmembrane region" description="Helical" evidence="7">
    <location>
        <begin position="12"/>
        <end position="35"/>
    </location>
</feature>
<evidence type="ECO:0000256" key="7">
    <source>
        <dbReference type="RuleBase" id="RU910716"/>
    </source>
</evidence>
<gene>
    <name evidence="8" type="ORF">PLEPLA_LOCUS35113</name>
</gene>
<proteinExistence type="inferred from homology"/>
<dbReference type="InterPro" id="IPR018629">
    <property type="entry name" value="XK-rel"/>
</dbReference>
<feature type="transmembrane region" description="Helical" evidence="7">
    <location>
        <begin position="174"/>
        <end position="193"/>
    </location>
</feature>
<evidence type="ECO:0000256" key="5">
    <source>
        <dbReference type="ARBA" id="ARBA00022989"/>
    </source>
</evidence>
<sequence>MLDSNSQYTQLRWLLTIAGLFLYVVDIGTDVALALRYVGEKQYVGAGLTLLFVLAGLLVSQIFSFAWYRDDMKDGLTNPGGRGTVAGMSTGLLVVLHVFGMGVVSRYYHLLKRGFKVTSMTPKCSTAEERREEHYFLFCLAADLSMLKLFEAFLESAPQLLLQLYIVLDHKEASLMQYLSMVFSFFNIAWALVDYRRCLRRSLPLIKEMPSGLPTAIYLLYKLCTITSHILSYSLLLILSSYSTVALVLLWLLMTTFTHLLHTNFCSSKGLELLYQTVVGVILTFTFFNVKGQDTKVLMTIYYIFNFLINVTAPVLLALLKPEQQTLLLVVGCLIGGGSVLGLGSLILYYLYLHPREKSSEADEVDGLGKETKSIRRMRIFLQP</sequence>
<dbReference type="InterPro" id="IPR050895">
    <property type="entry name" value="XK-related_scramblase"/>
</dbReference>
<dbReference type="GO" id="GO:0005886">
    <property type="term" value="C:plasma membrane"/>
    <property type="evidence" value="ECO:0007669"/>
    <property type="project" value="UniProtKB-SubCell"/>
</dbReference>
<keyword evidence="6 7" id="KW-0472">Membrane</keyword>
<keyword evidence="4 7" id="KW-0812">Transmembrane</keyword>
<keyword evidence="3" id="KW-1003">Cell membrane</keyword>
<organism evidence="8 9">
    <name type="scientific">Pleuronectes platessa</name>
    <name type="common">European plaice</name>
    <dbReference type="NCBI Taxonomy" id="8262"/>
    <lineage>
        <taxon>Eukaryota</taxon>
        <taxon>Metazoa</taxon>
        <taxon>Chordata</taxon>
        <taxon>Craniata</taxon>
        <taxon>Vertebrata</taxon>
        <taxon>Euteleostomi</taxon>
        <taxon>Actinopterygii</taxon>
        <taxon>Neopterygii</taxon>
        <taxon>Teleostei</taxon>
        <taxon>Neoteleostei</taxon>
        <taxon>Acanthomorphata</taxon>
        <taxon>Carangaria</taxon>
        <taxon>Pleuronectiformes</taxon>
        <taxon>Pleuronectoidei</taxon>
        <taxon>Pleuronectidae</taxon>
        <taxon>Pleuronectes</taxon>
    </lineage>
</organism>
<comment type="caution">
    <text evidence="8">The sequence shown here is derived from an EMBL/GenBank/DDBJ whole genome shotgun (WGS) entry which is preliminary data.</text>
</comment>
<feature type="transmembrane region" description="Helical" evidence="7">
    <location>
        <begin position="302"/>
        <end position="320"/>
    </location>
</feature>
<feature type="transmembrane region" description="Helical" evidence="7">
    <location>
        <begin position="326"/>
        <end position="352"/>
    </location>
</feature>
<evidence type="ECO:0000256" key="4">
    <source>
        <dbReference type="ARBA" id="ARBA00022692"/>
    </source>
</evidence>
<dbReference type="PANTHER" id="PTHR16024">
    <property type="entry name" value="XK-RELATED PROTEIN"/>
    <property type="match status" value="1"/>
</dbReference>
<evidence type="ECO:0000313" key="8">
    <source>
        <dbReference type="EMBL" id="CAB1447421.1"/>
    </source>
</evidence>
<keyword evidence="5 7" id="KW-1133">Transmembrane helix</keyword>
<name>A0A9N7VAV7_PLEPL</name>
<comment type="similarity">
    <text evidence="2 7">Belongs to the XK family.</text>
</comment>
<feature type="transmembrane region" description="Helical" evidence="7">
    <location>
        <begin position="88"/>
        <end position="108"/>
    </location>
</feature>
<dbReference type="PANTHER" id="PTHR16024:SF13">
    <property type="entry name" value="XK-RELATED PROTEIN 9"/>
    <property type="match status" value="1"/>
</dbReference>
<dbReference type="OrthoDB" id="8190653at2759"/>
<evidence type="ECO:0000256" key="1">
    <source>
        <dbReference type="ARBA" id="ARBA00004651"/>
    </source>
</evidence>
<feature type="transmembrane region" description="Helical" evidence="7">
    <location>
        <begin position="273"/>
        <end position="290"/>
    </location>
</feature>
<reference evidence="8" key="1">
    <citation type="submission" date="2020-03" db="EMBL/GenBank/DDBJ databases">
        <authorList>
            <person name="Weist P."/>
        </authorList>
    </citation>
    <scope>NUCLEOTIDE SEQUENCE</scope>
</reference>
<dbReference type="EMBL" id="CADEAL010003946">
    <property type="protein sequence ID" value="CAB1447421.1"/>
    <property type="molecule type" value="Genomic_DNA"/>
</dbReference>
<protein>
    <recommendedName>
        <fullName evidence="7">XK-related protein</fullName>
    </recommendedName>
</protein>
<evidence type="ECO:0000256" key="2">
    <source>
        <dbReference type="ARBA" id="ARBA00008789"/>
    </source>
</evidence>
<feature type="transmembrane region" description="Helical" evidence="7">
    <location>
        <begin position="47"/>
        <end position="68"/>
    </location>
</feature>
<comment type="subcellular location">
    <subcellularLocation>
        <location evidence="1">Cell membrane</location>
        <topology evidence="1">Multi-pass membrane protein</topology>
    </subcellularLocation>
    <subcellularLocation>
        <location evidence="7">Membrane</location>
        <topology evidence="7">Multi-pass membrane protein</topology>
    </subcellularLocation>
</comment>
<feature type="transmembrane region" description="Helical" evidence="7">
    <location>
        <begin position="230"/>
        <end position="253"/>
    </location>
</feature>
<keyword evidence="9" id="KW-1185">Reference proteome</keyword>
<dbReference type="AlphaFoldDB" id="A0A9N7VAV7"/>